<reference evidence="1 2" key="2">
    <citation type="journal article" date="2022" name="Mol. Ecol. Resour.">
        <title>The genomes of chicory, endive, great burdock and yacon provide insights into Asteraceae paleo-polyploidization history and plant inulin production.</title>
        <authorList>
            <person name="Fan W."/>
            <person name="Wang S."/>
            <person name="Wang H."/>
            <person name="Wang A."/>
            <person name="Jiang F."/>
            <person name="Liu H."/>
            <person name="Zhao H."/>
            <person name="Xu D."/>
            <person name="Zhang Y."/>
        </authorList>
    </citation>
    <scope>NUCLEOTIDE SEQUENCE [LARGE SCALE GENOMIC DNA]</scope>
    <source>
        <strain evidence="2">cv. Niubang</strain>
    </source>
</reference>
<dbReference type="EMBL" id="CM042060">
    <property type="protein sequence ID" value="KAI3678884.1"/>
    <property type="molecule type" value="Genomic_DNA"/>
</dbReference>
<sequence length="357" mass="40822">MDPLYSVVKEEYLLGGSSGGSGGCTVPEKQAAVVVVEVPQAMVGLHDCGPPPFLNKVYEMVDDSNFDHILSWSRGGQSFVVWDPLGLSSNLLPRYFKHNNFSSFIKQLNTYGFRKIDPDIWEFANNAFLRGQRHILKNIKRRKASSHHPPPQQQANNPCVEVGTFGVDGEVERLRRDKQVLMTELVKLRQQHQNTRIHLQEMELRLKGTEKKRQKMMGFLAKALQSPEFVQKLASHGERKKLEDAIMKKRRKRPIDHGPNRVNIVESSETGTEFRDLSELEELALEMQGVGRSKRSREELEAKDLSGVQEFDEEFWEELFEARFDERFDMAGSKDGKADRLGFLGSSAKRKPTFFVD</sequence>
<name>A0ACB8Y9E8_ARCLA</name>
<keyword evidence="2" id="KW-1185">Reference proteome</keyword>
<comment type="caution">
    <text evidence="1">The sequence shown here is derived from an EMBL/GenBank/DDBJ whole genome shotgun (WGS) entry which is preliminary data.</text>
</comment>
<proteinExistence type="predicted"/>
<gene>
    <name evidence="1" type="ORF">L6452_38188</name>
</gene>
<evidence type="ECO:0000313" key="2">
    <source>
        <dbReference type="Proteomes" id="UP001055879"/>
    </source>
</evidence>
<evidence type="ECO:0000313" key="1">
    <source>
        <dbReference type="EMBL" id="KAI3678884.1"/>
    </source>
</evidence>
<reference evidence="2" key="1">
    <citation type="journal article" date="2022" name="Mol. Ecol. Resour.">
        <title>The genomes of chicory, endive, great burdock and yacon provide insights into Asteraceae palaeo-polyploidization history and plant inulin production.</title>
        <authorList>
            <person name="Fan W."/>
            <person name="Wang S."/>
            <person name="Wang H."/>
            <person name="Wang A."/>
            <person name="Jiang F."/>
            <person name="Liu H."/>
            <person name="Zhao H."/>
            <person name="Xu D."/>
            <person name="Zhang Y."/>
        </authorList>
    </citation>
    <scope>NUCLEOTIDE SEQUENCE [LARGE SCALE GENOMIC DNA]</scope>
    <source>
        <strain evidence="2">cv. Niubang</strain>
    </source>
</reference>
<protein>
    <submittedName>
        <fullName evidence="1">Uncharacterized protein</fullName>
    </submittedName>
</protein>
<organism evidence="1 2">
    <name type="scientific">Arctium lappa</name>
    <name type="common">Greater burdock</name>
    <name type="synonym">Lappa major</name>
    <dbReference type="NCBI Taxonomy" id="4217"/>
    <lineage>
        <taxon>Eukaryota</taxon>
        <taxon>Viridiplantae</taxon>
        <taxon>Streptophyta</taxon>
        <taxon>Embryophyta</taxon>
        <taxon>Tracheophyta</taxon>
        <taxon>Spermatophyta</taxon>
        <taxon>Magnoliopsida</taxon>
        <taxon>eudicotyledons</taxon>
        <taxon>Gunneridae</taxon>
        <taxon>Pentapetalae</taxon>
        <taxon>asterids</taxon>
        <taxon>campanulids</taxon>
        <taxon>Asterales</taxon>
        <taxon>Asteraceae</taxon>
        <taxon>Carduoideae</taxon>
        <taxon>Cardueae</taxon>
        <taxon>Arctiinae</taxon>
        <taxon>Arctium</taxon>
    </lineage>
</organism>
<accession>A0ACB8Y9E8</accession>
<dbReference type="Proteomes" id="UP001055879">
    <property type="component" value="Linkage Group LG14"/>
</dbReference>